<evidence type="ECO:0000313" key="2">
    <source>
        <dbReference type="EMBL" id="MCY1141761.1"/>
    </source>
</evidence>
<dbReference type="Proteomes" id="UP001151002">
    <property type="component" value="Unassembled WGS sequence"/>
</dbReference>
<proteinExistence type="predicted"/>
<gene>
    <name evidence="2" type="ORF">OWR29_27505</name>
</gene>
<dbReference type="EMBL" id="JAPNTZ010000010">
    <property type="protein sequence ID" value="MCY1141761.1"/>
    <property type="molecule type" value="Genomic_DNA"/>
</dbReference>
<keyword evidence="1" id="KW-0812">Transmembrane</keyword>
<accession>A0ABT4B5J1</accession>
<keyword evidence="1" id="KW-0472">Membrane</keyword>
<feature type="transmembrane region" description="Helical" evidence="1">
    <location>
        <begin position="6"/>
        <end position="26"/>
    </location>
</feature>
<dbReference type="RefSeq" id="WP_267566163.1">
    <property type="nucleotide sequence ID" value="NZ_JAPNTZ010000010.1"/>
</dbReference>
<evidence type="ECO:0000313" key="3">
    <source>
        <dbReference type="Proteomes" id="UP001151002"/>
    </source>
</evidence>
<keyword evidence="3" id="KW-1185">Reference proteome</keyword>
<protein>
    <submittedName>
        <fullName evidence="2">Uncharacterized protein</fullName>
    </submittedName>
</protein>
<comment type="caution">
    <text evidence="2">The sequence shown here is derived from an EMBL/GenBank/DDBJ whole genome shotgun (WGS) entry which is preliminary data.</text>
</comment>
<evidence type="ECO:0000256" key="1">
    <source>
        <dbReference type="SAM" id="Phobius"/>
    </source>
</evidence>
<reference evidence="2" key="1">
    <citation type="submission" date="2022-11" db="EMBL/GenBank/DDBJ databases">
        <authorList>
            <person name="Somphong A."/>
            <person name="Phongsopitanun W."/>
        </authorList>
    </citation>
    <scope>NUCLEOTIDE SEQUENCE</scope>
    <source>
        <strain evidence="2">Pm04-4</strain>
    </source>
</reference>
<sequence>MPIGNSGALHTIAYVLLSVLCAYGAGRVHQWYMHSMDRDKAFRDGYNHGYHALFRLAARRGRAAGDRHGYDERRSMR</sequence>
<organism evidence="2 3">
    <name type="scientific">Paractinoplanes pyxinae</name>
    <dbReference type="NCBI Taxonomy" id="2997416"/>
    <lineage>
        <taxon>Bacteria</taxon>
        <taxon>Bacillati</taxon>
        <taxon>Actinomycetota</taxon>
        <taxon>Actinomycetes</taxon>
        <taxon>Micromonosporales</taxon>
        <taxon>Micromonosporaceae</taxon>
        <taxon>Paractinoplanes</taxon>
    </lineage>
</organism>
<keyword evidence="1" id="KW-1133">Transmembrane helix</keyword>
<name>A0ABT4B5J1_9ACTN</name>